<dbReference type="Gene3D" id="2.40.50.140">
    <property type="entry name" value="Nucleic acid-binding proteins"/>
    <property type="match status" value="1"/>
</dbReference>
<dbReference type="EC" id="3.6.4.12" evidence="10"/>
<dbReference type="Gene3D" id="3.40.50.300">
    <property type="entry name" value="P-loop containing nucleotide triphosphate hydrolases"/>
    <property type="match status" value="1"/>
</dbReference>
<dbReference type="Proteomes" id="UP000023152">
    <property type="component" value="Unassembled WGS sequence"/>
</dbReference>
<dbReference type="InterPro" id="IPR033762">
    <property type="entry name" value="MCM_OB"/>
</dbReference>
<evidence type="ECO:0000256" key="4">
    <source>
        <dbReference type="ARBA" id="ARBA00022741"/>
    </source>
</evidence>
<accession>X6LC89</accession>
<dbReference type="PROSITE" id="PS50051">
    <property type="entry name" value="MCM_2"/>
    <property type="match status" value="1"/>
</dbReference>
<feature type="domain" description="MCM C-terminal AAA(+) ATPase" evidence="11">
    <location>
        <begin position="219"/>
        <end position="428"/>
    </location>
</feature>
<dbReference type="SUPFAM" id="SSF50249">
    <property type="entry name" value="Nucleic acid-binding proteins"/>
    <property type="match status" value="1"/>
</dbReference>
<evidence type="ECO:0000256" key="1">
    <source>
        <dbReference type="ARBA" id="ARBA00004123"/>
    </source>
</evidence>
<keyword evidence="8 10" id="KW-0539">Nucleus</keyword>
<protein>
    <recommendedName>
        <fullName evidence="10">DNA replication licensing factor MCM3</fullName>
        <ecNumber evidence="10">3.6.4.12</ecNumber>
    </recommendedName>
</protein>
<dbReference type="InterPro" id="IPR001208">
    <property type="entry name" value="MCM_dom"/>
</dbReference>
<evidence type="ECO:0000256" key="9">
    <source>
        <dbReference type="RuleBase" id="RU004070"/>
    </source>
</evidence>
<dbReference type="Gene3D" id="2.20.28.10">
    <property type="match status" value="1"/>
</dbReference>
<keyword evidence="13" id="KW-1185">Reference proteome</keyword>
<dbReference type="InterPro" id="IPR012340">
    <property type="entry name" value="NA-bd_OB-fold"/>
</dbReference>
<dbReference type="GO" id="GO:0000727">
    <property type="term" value="P:double-strand break repair via break-induced replication"/>
    <property type="evidence" value="ECO:0007669"/>
    <property type="project" value="TreeGrafter"/>
</dbReference>
<dbReference type="PROSITE" id="PS00847">
    <property type="entry name" value="MCM_1"/>
    <property type="match status" value="1"/>
</dbReference>
<evidence type="ECO:0000256" key="5">
    <source>
        <dbReference type="ARBA" id="ARBA00022801"/>
    </source>
</evidence>
<dbReference type="EMBL" id="ASPP01045880">
    <property type="protein sequence ID" value="ETN98751.1"/>
    <property type="molecule type" value="Genomic_DNA"/>
</dbReference>
<evidence type="ECO:0000256" key="10">
    <source>
        <dbReference type="RuleBase" id="RU368061"/>
    </source>
</evidence>
<evidence type="ECO:0000313" key="12">
    <source>
        <dbReference type="EMBL" id="ETN98751.1"/>
    </source>
</evidence>
<dbReference type="GO" id="GO:0005524">
    <property type="term" value="F:ATP binding"/>
    <property type="evidence" value="ECO:0007669"/>
    <property type="project" value="UniProtKB-UniRule"/>
</dbReference>
<keyword evidence="9" id="KW-0238">DNA-binding</keyword>
<sequence length="478" mass="53764">MTNQVYKIGLEGGFGAQRVTPQQLMAHNLTQMVCLEGIVTKMSLVRPKVVQTVHYCETTKQYHTQLYRDATAMTGLPTVRFKQLNFLKKVCVCLYRIYLFFQDPNGNSLTTEYGLSTYRNHQKVFVQDMPERTIAGSMPQTIECLVGDDLVDTCKPGDRVQMIGIYRALAGKVSGTCNGKFKTMLLVNNVCKMGIDDKTSHLNVKEIRMIKKLSKRIDIFDLLSRSIAPSIYGHELIKKAVVLKLLGGNEKNLDNATHIRGDINILMVGDPSCAKSQMLRAIMNIASLAINTTGRGSSGAGLTAAVTQDRETNERRLEAGAMVLADRGIVCIDEFDKMSDIDRTAIHEVMEQQTVTIAKAGVHTSLNARCSVIAANPIYGQVDVYYNKRLLPYQNIALPDSLLSRFDLLFIVLDKIDSEIVKIFCKKMYLVYTFFKKKKLLFFTITERIRGRDKNRQKDVLTIAFCKNILNLQKNNIS</sequence>
<dbReference type="PRINTS" id="PR01659">
    <property type="entry name" value="MCMPROTEIN3"/>
</dbReference>
<reference evidence="12 13" key="1">
    <citation type="journal article" date="2013" name="Curr. Biol.">
        <title>The Genome of the Foraminiferan Reticulomyxa filosa.</title>
        <authorList>
            <person name="Glockner G."/>
            <person name="Hulsmann N."/>
            <person name="Schleicher M."/>
            <person name="Noegel A.A."/>
            <person name="Eichinger L."/>
            <person name="Gallinger C."/>
            <person name="Pawlowski J."/>
            <person name="Sierra R."/>
            <person name="Euteneuer U."/>
            <person name="Pillet L."/>
            <person name="Moustafa A."/>
            <person name="Platzer M."/>
            <person name="Groth M."/>
            <person name="Szafranski K."/>
            <person name="Schliwa M."/>
        </authorList>
    </citation>
    <scope>NUCLEOTIDE SEQUENCE [LARGE SCALE GENOMIC DNA]</scope>
</reference>
<dbReference type="GO" id="GO:0016787">
    <property type="term" value="F:hydrolase activity"/>
    <property type="evidence" value="ECO:0007669"/>
    <property type="project" value="UniProtKB-KW"/>
</dbReference>
<dbReference type="Pfam" id="PF00493">
    <property type="entry name" value="MCM"/>
    <property type="match status" value="1"/>
</dbReference>
<dbReference type="GO" id="GO:0006271">
    <property type="term" value="P:DNA strand elongation involved in DNA replication"/>
    <property type="evidence" value="ECO:0007669"/>
    <property type="project" value="TreeGrafter"/>
</dbReference>
<evidence type="ECO:0000256" key="8">
    <source>
        <dbReference type="ARBA" id="ARBA00023242"/>
    </source>
</evidence>
<dbReference type="SUPFAM" id="SSF52540">
    <property type="entry name" value="P-loop containing nucleoside triphosphate hydrolases"/>
    <property type="match status" value="1"/>
</dbReference>
<dbReference type="InterPro" id="IPR018525">
    <property type="entry name" value="MCM_CS"/>
</dbReference>
<dbReference type="SMART" id="SM00382">
    <property type="entry name" value="AAA"/>
    <property type="match status" value="1"/>
</dbReference>
<evidence type="ECO:0000256" key="2">
    <source>
        <dbReference type="ARBA" id="ARBA00008010"/>
    </source>
</evidence>
<keyword evidence="7 9" id="KW-0067">ATP-binding</keyword>
<dbReference type="InterPro" id="IPR027417">
    <property type="entry name" value="P-loop_NTPase"/>
</dbReference>
<keyword evidence="3 10" id="KW-0235">DNA replication</keyword>
<dbReference type="InterPro" id="IPR008046">
    <property type="entry name" value="Mcm3"/>
</dbReference>
<keyword evidence="4 9" id="KW-0547">Nucleotide-binding</keyword>
<dbReference type="InterPro" id="IPR003593">
    <property type="entry name" value="AAA+_ATPase"/>
</dbReference>
<evidence type="ECO:0000313" key="13">
    <source>
        <dbReference type="Proteomes" id="UP000023152"/>
    </source>
</evidence>
<comment type="catalytic activity">
    <reaction evidence="10">
        <text>ATP + H2O = ADP + phosphate + H(+)</text>
        <dbReference type="Rhea" id="RHEA:13065"/>
        <dbReference type="ChEBI" id="CHEBI:15377"/>
        <dbReference type="ChEBI" id="CHEBI:15378"/>
        <dbReference type="ChEBI" id="CHEBI:30616"/>
        <dbReference type="ChEBI" id="CHEBI:43474"/>
        <dbReference type="ChEBI" id="CHEBI:456216"/>
        <dbReference type="EC" id="3.6.4.12"/>
    </reaction>
</comment>
<evidence type="ECO:0000256" key="6">
    <source>
        <dbReference type="ARBA" id="ARBA00022806"/>
    </source>
</evidence>
<dbReference type="GO" id="GO:0005634">
    <property type="term" value="C:nucleus"/>
    <property type="evidence" value="ECO:0007669"/>
    <property type="project" value="UniProtKB-SubCell"/>
</dbReference>
<keyword evidence="5 10" id="KW-0378">Hydrolase</keyword>
<dbReference type="OrthoDB" id="1882346at2759"/>
<dbReference type="GO" id="GO:0017116">
    <property type="term" value="F:single-stranded DNA helicase activity"/>
    <property type="evidence" value="ECO:0007669"/>
    <property type="project" value="TreeGrafter"/>
</dbReference>
<evidence type="ECO:0000259" key="11">
    <source>
        <dbReference type="PROSITE" id="PS50051"/>
    </source>
</evidence>
<dbReference type="GO" id="GO:0042555">
    <property type="term" value="C:MCM complex"/>
    <property type="evidence" value="ECO:0007669"/>
    <property type="project" value="UniProtKB-UniRule"/>
</dbReference>
<name>X6LC89_RETFI</name>
<comment type="subunit">
    <text evidence="10">Component of the MCM2-7 complex.</text>
</comment>
<dbReference type="SMART" id="SM00350">
    <property type="entry name" value="MCM"/>
    <property type="match status" value="1"/>
</dbReference>
<dbReference type="PRINTS" id="PR01657">
    <property type="entry name" value="MCMFAMILY"/>
</dbReference>
<comment type="caution">
    <text evidence="12">The sequence shown here is derived from an EMBL/GenBank/DDBJ whole genome shotgun (WGS) entry which is preliminary data.</text>
</comment>
<evidence type="ECO:0000256" key="3">
    <source>
        <dbReference type="ARBA" id="ARBA00022705"/>
    </source>
</evidence>
<dbReference type="PANTHER" id="PTHR11630:SF46">
    <property type="entry name" value="DNA REPLICATION LICENSING FACTOR MCM3-RELATED"/>
    <property type="match status" value="1"/>
</dbReference>
<gene>
    <name evidence="12" type="ORF">RFI_38736</name>
</gene>
<dbReference type="OMA" id="TPEDINM"/>
<organism evidence="12 13">
    <name type="scientific">Reticulomyxa filosa</name>
    <dbReference type="NCBI Taxonomy" id="46433"/>
    <lineage>
        <taxon>Eukaryota</taxon>
        <taxon>Sar</taxon>
        <taxon>Rhizaria</taxon>
        <taxon>Retaria</taxon>
        <taxon>Foraminifera</taxon>
        <taxon>Monothalamids</taxon>
        <taxon>Reticulomyxidae</taxon>
        <taxon>Reticulomyxa</taxon>
    </lineage>
</organism>
<evidence type="ECO:0000256" key="7">
    <source>
        <dbReference type="ARBA" id="ARBA00022840"/>
    </source>
</evidence>
<dbReference type="InterPro" id="IPR031327">
    <property type="entry name" value="MCM"/>
</dbReference>
<dbReference type="GO" id="GO:0003697">
    <property type="term" value="F:single-stranded DNA binding"/>
    <property type="evidence" value="ECO:0007669"/>
    <property type="project" value="TreeGrafter"/>
</dbReference>
<comment type="similarity">
    <text evidence="2 9">Belongs to the MCM family.</text>
</comment>
<comment type="function">
    <text evidence="10">Acts as component of the MCM2-7 complex (MCM complex) which is the replicative helicase essential for 'once per cell cycle' DNA replication initiation and elongation in eukaryotic cells. The active ATPase sites in the MCM2-7 ring are formed through the interaction surfaces of two neighboring subunits such that a critical structure of a conserved arginine finger motif is provided in trans relative to the ATP-binding site of the Walker A box of the adjacent subunit. The six ATPase active sites, however, are likely to contribute differentially to the complex helicase activity.</text>
</comment>
<proteinExistence type="inferred from homology"/>
<dbReference type="Pfam" id="PF17207">
    <property type="entry name" value="MCM_OB"/>
    <property type="match status" value="1"/>
</dbReference>
<dbReference type="PANTHER" id="PTHR11630">
    <property type="entry name" value="DNA REPLICATION LICENSING FACTOR MCM FAMILY MEMBER"/>
    <property type="match status" value="1"/>
</dbReference>
<comment type="subcellular location">
    <subcellularLocation>
        <location evidence="1 10">Nucleus</location>
    </subcellularLocation>
</comment>
<dbReference type="AlphaFoldDB" id="X6LC89"/>
<dbReference type="GO" id="GO:1902975">
    <property type="term" value="P:mitotic DNA replication initiation"/>
    <property type="evidence" value="ECO:0007669"/>
    <property type="project" value="TreeGrafter"/>
</dbReference>
<keyword evidence="6 10" id="KW-0347">Helicase</keyword>